<dbReference type="Pfam" id="PF13439">
    <property type="entry name" value="Glyco_transf_4"/>
    <property type="match status" value="1"/>
</dbReference>
<dbReference type="SUPFAM" id="SSF53756">
    <property type="entry name" value="UDP-Glycosyltransferase/glycogen phosphorylase"/>
    <property type="match status" value="1"/>
</dbReference>
<dbReference type="Gene3D" id="3.40.50.2000">
    <property type="entry name" value="Glycogen Phosphorylase B"/>
    <property type="match status" value="2"/>
</dbReference>
<keyword evidence="2 5" id="KW-0808">Transferase</keyword>
<evidence type="ECO:0000313" key="5">
    <source>
        <dbReference type="EMBL" id="QDP94817.1"/>
    </source>
</evidence>
<dbReference type="EMBL" id="CP041692">
    <property type="protein sequence ID" value="QDP94817.1"/>
    <property type="molecule type" value="Genomic_DNA"/>
</dbReference>
<organism evidence="5 6">
    <name type="scientific">Microlunatus elymi</name>
    <dbReference type="NCBI Taxonomy" id="2596828"/>
    <lineage>
        <taxon>Bacteria</taxon>
        <taxon>Bacillati</taxon>
        <taxon>Actinomycetota</taxon>
        <taxon>Actinomycetes</taxon>
        <taxon>Propionibacteriales</taxon>
        <taxon>Propionibacteriaceae</taxon>
        <taxon>Microlunatus</taxon>
    </lineage>
</organism>
<dbReference type="PANTHER" id="PTHR45947">
    <property type="entry name" value="SULFOQUINOVOSYL TRANSFERASE SQD2"/>
    <property type="match status" value="1"/>
</dbReference>
<accession>A0A516PUG4</accession>
<gene>
    <name evidence="5" type="ORF">FOE78_01780</name>
</gene>
<name>A0A516PUG4_9ACTN</name>
<dbReference type="GO" id="GO:1901137">
    <property type="term" value="P:carbohydrate derivative biosynthetic process"/>
    <property type="evidence" value="ECO:0007669"/>
    <property type="project" value="UniProtKB-ARBA"/>
</dbReference>
<dbReference type="RefSeq" id="WP_143984805.1">
    <property type="nucleotide sequence ID" value="NZ_CP041692.1"/>
</dbReference>
<dbReference type="CDD" id="cd03801">
    <property type="entry name" value="GT4_PimA-like"/>
    <property type="match status" value="1"/>
</dbReference>
<dbReference type="InterPro" id="IPR001296">
    <property type="entry name" value="Glyco_trans_1"/>
</dbReference>
<evidence type="ECO:0000259" key="4">
    <source>
        <dbReference type="Pfam" id="PF13439"/>
    </source>
</evidence>
<proteinExistence type="predicted"/>
<dbReference type="KEGG" id="mik:FOE78_01780"/>
<keyword evidence="1" id="KW-0328">Glycosyltransferase</keyword>
<evidence type="ECO:0000256" key="2">
    <source>
        <dbReference type="ARBA" id="ARBA00022679"/>
    </source>
</evidence>
<feature type="domain" description="Glycosyltransferase subfamily 4-like N-terminal" evidence="4">
    <location>
        <begin position="24"/>
        <end position="189"/>
    </location>
</feature>
<dbReference type="InterPro" id="IPR028098">
    <property type="entry name" value="Glyco_trans_4-like_N"/>
</dbReference>
<keyword evidence="6" id="KW-1185">Reference proteome</keyword>
<sequence length="378" mass="41252">MVEGFRVALNVLFISASVAPHHRGGIGRFVTEAAHGLVAAGARVGICWPGGSWIENGVEVFGASSDTGPRHWSRVFTWQDYASRYAAAIERSIDAGPWHVVHLHDWLVAPSLPSVGRLQAPLKVATLHTDANLAVGASDQRRALRIRWERQVVECADALTVCSLDMARRVATRYVDSRVEIVPGGVNTQVFGRPLVTGRFHKKVLFFGQLIRRKGCDTFLRAVSRVLTEVPDLEVEVIGSGPEAERLALLAKQLCIESAVRFRGRLDGRELGDEVASASVACLPSREEPFGLAALEAMAAGAIVVASRTGGFVDFIKPGFNGFLCRVDDDECFADCMLNVLNGRIPYGVIARRGRETSDRYSWEAVAENLLDVYRATL</sequence>
<dbReference type="OrthoDB" id="9790710at2"/>
<dbReference type="PANTHER" id="PTHR45947:SF3">
    <property type="entry name" value="SULFOQUINOVOSYL TRANSFERASE SQD2"/>
    <property type="match status" value="1"/>
</dbReference>
<evidence type="ECO:0000259" key="3">
    <source>
        <dbReference type="Pfam" id="PF00534"/>
    </source>
</evidence>
<dbReference type="GO" id="GO:0016757">
    <property type="term" value="F:glycosyltransferase activity"/>
    <property type="evidence" value="ECO:0007669"/>
    <property type="project" value="UniProtKB-KW"/>
</dbReference>
<reference evidence="5 6" key="1">
    <citation type="submission" date="2019-07" db="EMBL/GenBank/DDBJ databases">
        <title>Microlunatus dokdonensis sp. nov. isolated from the rhizospheric soil of the wild plant Elymus tsukushiensis.</title>
        <authorList>
            <person name="Ghim S.-Y."/>
            <person name="Hwang Y.-J."/>
            <person name="Son J.-S."/>
            <person name="Shin J.-H."/>
        </authorList>
    </citation>
    <scope>NUCLEOTIDE SEQUENCE [LARGE SCALE GENOMIC DNA]</scope>
    <source>
        <strain evidence="5 6">KUDC0627</strain>
    </source>
</reference>
<dbReference type="InterPro" id="IPR050194">
    <property type="entry name" value="Glycosyltransferase_grp1"/>
</dbReference>
<dbReference type="AlphaFoldDB" id="A0A516PUG4"/>
<evidence type="ECO:0000313" key="6">
    <source>
        <dbReference type="Proteomes" id="UP000319263"/>
    </source>
</evidence>
<feature type="domain" description="Glycosyl transferase family 1" evidence="3">
    <location>
        <begin position="202"/>
        <end position="353"/>
    </location>
</feature>
<dbReference type="Proteomes" id="UP000319263">
    <property type="component" value="Chromosome"/>
</dbReference>
<dbReference type="Pfam" id="PF00534">
    <property type="entry name" value="Glycos_transf_1"/>
    <property type="match status" value="1"/>
</dbReference>
<evidence type="ECO:0000256" key="1">
    <source>
        <dbReference type="ARBA" id="ARBA00022676"/>
    </source>
</evidence>
<protein>
    <submittedName>
        <fullName evidence="5">Glycosyltransferase family 4 protein</fullName>
    </submittedName>
</protein>